<dbReference type="InterPro" id="IPR007168">
    <property type="entry name" value="Phageshock_PspC_N"/>
</dbReference>
<protein>
    <submittedName>
        <fullName evidence="9">PspC domain-containing protein</fullName>
    </submittedName>
</protein>
<feature type="transmembrane region" description="Helical" evidence="7">
    <location>
        <begin position="147"/>
        <end position="165"/>
    </location>
</feature>
<feature type="region of interest" description="Disordered" evidence="6">
    <location>
        <begin position="1"/>
        <end position="39"/>
    </location>
</feature>
<organism evidence="9 10">
    <name type="scientific">Nocardioides jiangxiensis</name>
    <dbReference type="NCBI Taxonomy" id="3064524"/>
    <lineage>
        <taxon>Bacteria</taxon>
        <taxon>Bacillati</taxon>
        <taxon>Actinomycetota</taxon>
        <taxon>Actinomycetes</taxon>
        <taxon>Propionibacteriales</taxon>
        <taxon>Nocardioidaceae</taxon>
        <taxon>Nocardioides</taxon>
    </lineage>
</organism>
<dbReference type="Pfam" id="PF04024">
    <property type="entry name" value="PspC"/>
    <property type="match status" value="1"/>
</dbReference>
<gene>
    <name evidence="9" type="ORF">Q5722_04290</name>
</gene>
<dbReference type="EMBL" id="JAUQTA010000001">
    <property type="protein sequence ID" value="MDO7867584.1"/>
    <property type="molecule type" value="Genomic_DNA"/>
</dbReference>
<dbReference type="PANTHER" id="PTHR33885">
    <property type="entry name" value="PHAGE SHOCK PROTEIN C"/>
    <property type="match status" value="1"/>
</dbReference>
<keyword evidence="4 7" id="KW-1133">Transmembrane helix</keyword>
<evidence type="ECO:0000256" key="6">
    <source>
        <dbReference type="SAM" id="MobiDB-lite"/>
    </source>
</evidence>
<evidence type="ECO:0000256" key="3">
    <source>
        <dbReference type="ARBA" id="ARBA00022692"/>
    </source>
</evidence>
<feature type="transmembrane region" description="Helical" evidence="7">
    <location>
        <begin position="265"/>
        <end position="284"/>
    </location>
</feature>
<dbReference type="PANTHER" id="PTHR33885:SF3">
    <property type="entry name" value="PHAGE SHOCK PROTEIN C"/>
    <property type="match status" value="1"/>
</dbReference>
<dbReference type="RefSeq" id="WP_305026975.1">
    <property type="nucleotide sequence ID" value="NZ_JAUQTA010000001.1"/>
</dbReference>
<keyword evidence="10" id="KW-1185">Reference proteome</keyword>
<reference evidence="9 10" key="1">
    <citation type="submission" date="2023-07" db="EMBL/GenBank/DDBJ databases">
        <title>Nocardioides sp. nov WY-20 isolated from soil.</title>
        <authorList>
            <person name="Liu B."/>
            <person name="Wan Y."/>
        </authorList>
    </citation>
    <scope>NUCLEOTIDE SEQUENCE [LARGE SCALE GENOMIC DNA]</scope>
    <source>
        <strain evidence="9 10">WY-20</strain>
    </source>
</reference>
<name>A0ABT9AZW9_9ACTN</name>
<evidence type="ECO:0000256" key="7">
    <source>
        <dbReference type="SAM" id="Phobius"/>
    </source>
</evidence>
<evidence type="ECO:0000256" key="4">
    <source>
        <dbReference type="ARBA" id="ARBA00022989"/>
    </source>
</evidence>
<keyword evidence="5 7" id="KW-0472">Membrane</keyword>
<evidence type="ECO:0000256" key="5">
    <source>
        <dbReference type="ARBA" id="ARBA00023136"/>
    </source>
</evidence>
<evidence type="ECO:0000313" key="10">
    <source>
        <dbReference type="Proteomes" id="UP001233314"/>
    </source>
</evidence>
<feature type="transmembrane region" description="Helical" evidence="7">
    <location>
        <begin position="236"/>
        <end position="259"/>
    </location>
</feature>
<evidence type="ECO:0000259" key="8">
    <source>
        <dbReference type="Pfam" id="PF04024"/>
    </source>
</evidence>
<sequence length="433" mass="45869">MDENITPPAGDTPPPPPPGGHEHAGDQPGDGPTGPRVSGADIRDVTRLLRSTSDRHVAGVAGGLARHLDIDPILVRVGFVVLTIFGGAGLFLYGALWILLPDDSAGDRAMVDLDPRNRSLAVLVVGALAAVGFLGNVLGFGGDHDGVFFPAIPLLVVAGIAFVVIRKREWRRQMRMTGSGTDPAWTYAAAPEAPTTLHEDARRNPEKYRDMRAWTMQGDWQSGYRWVRDPRKKGPLLFWIALPLIAVALGILGVVDLGGTDVIPAAYPALALAIVAALLLLGSFWGRAGGLIFLGLLLIPVTLVSTVAHTWDGRDITYAPTSLTALSDHGYSYHEDTGRLVLDLTRVADPASLEGHVVEADLAVGEIEVIVPDDINVRATAKVNGPGGFQVFGQDGGGIQTSNTAGIGVDTDDAHTLRIRAEVNVGHIIVRSN</sequence>
<keyword evidence="2" id="KW-1003">Cell membrane</keyword>
<feature type="domain" description="Phage shock protein PspC N-terminal" evidence="8">
    <location>
        <begin position="47"/>
        <end position="102"/>
    </location>
</feature>
<feature type="transmembrane region" description="Helical" evidence="7">
    <location>
        <begin position="291"/>
        <end position="311"/>
    </location>
</feature>
<dbReference type="InterPro" id="IPR052027">
    <property type="entry name" value="PspC"/>
</dbReference>
<comment type="subcellular location">
    <subcellularLocation>
        <location evidence="1">Cell membrane</location>
        <topology evidence="1">Single-pass membrane protein</topology>
    </subcellularLocation>
</comment>
<feature type="transmembrane region" description="Helical" evidence="7">
    <location>
        <begin position="120"/>
        <end position="141"/>
    </location>
</feature>
<comment type="caution">
    <text evidence="9">The sequence shown here is derived from an EMBL/GenBank/DDBJ whole genome shotgun (WGS) entry which is preliminary data.</text>
</comment>
<feature type="transmembrane region" description="Helical" evidence="7">
    <location>
        <begin position="73"/>
        <end position="100"/>
    </location>
</feature>
<evidence type="ECO:0000256" key="2">
    <source>
        <dbReference type="ARBA" id="ARBA00022475"/>
    </source>
</evidence>
<keyword evidence="3 7" id="KW-0812">Transmembrane</keyword>
<evidence type="ECO:0000256" key="1">
    <source>
        <dbReference type="ARBA" id="ARBA00004162"/>
    </source>
</evidence>
<dbReference type="Proteomes" id="UP001233314">
    <property type="component" value="Unassembled WGS sequence"/>
</dbReference>
<accession>A0ABT9AZW9</accession>
<proteinExistence type="predicted"/>
<evidence type="ECO:0000313" key="9">
    <source>
        <dbReference type="EMBL" id="MDO7867584.1"/>
    </source>
</evidence>
<feature type="compositionally biased region" description="Pro residues" evidence="6">
    <location>
        <begin position="10"/>
        <end position="19"/>
    </location>
</feature>